<organism evidence="1 2">
    <name type="scientific">Octopus sinensis</name>
    <name type="common">East Asian common octopus</name>
    <dbReference type="NCBI Taxonomy" id="2607531"/>
    <lineage>
        <taxon>Eukaryota</taxon>
        <taxon>Metazoa</taxon>
        <taxon>Spiralia</taxon>
        <taxon>Lophotrochozoa</taxon>
        <taxon>Mollusca</taxon>
        <taxon>Cephalopoda</taxon>
        <taxon>Coleoidea</taxon>
        <taxon>Octopodiformes</taxon>
        <taxon>Octopoda</taxon>
        <taxon>Incirrata</taxon>
        <taxon>Octopodidae</taxon>
        <taxon>Octopus</taxon>
    </lineage>
</organism>
<dbReference type="PANTHER" id="PTHR35450">
    <property type="entry name" value="REVERSE TRANSCRIPTASE DOMAIN-CONTAINING PROTEIN"/>
    <property type="match status" value="1"/>
</dbReference>
<dbReference type="Proteomes" id="UP000515154">
    <property type="component" value="Unplaced"/>
</dbReference>
<evidence type="ECO:0000313" key="2">
    <source>
        <dbReference type="RefSeq" id="XP_029657661.1"/>
    </source>
</evidence>
<protein>
    <submittedName>
        <fullName evidence="2">Uncharacterized protein LOC115231907</fullName>
    </submittedName>
</protein>
<proteinExistence type="predicted"/>
<sequence length="252" mass="29149">MDNSGQGSLTYLTNHLLFMDNLKIFSKKEDTLIKMMNDVNLFFETAGLEKNVEKSATYVQCLASEAKLLDGLDSYRYLGVLEDKMSNILKSDVLKSIFDEMKKRINNLTTTKLNSGNLFKSINEHALSLYNYYIGLIDIDPTEFEVIDKKIRGILIQNKIHLKPANKERLYLPRNRLGRGLVSITQKSEQMLLQFFGDLEKKSHYCLRRAGILRVMKSKKTHMATIVNIYHSKIQNWRPWKSQCEGTARITE</sequence>
<keyword evidence="1" id="KW-1185">Reference proteome</keyword>
<dbReference type="RefSeq" id="XP_029657661.1">
    <property type="nucleotide sequence ID" value="XM_029801801.1"/>
</dbReference>
<reference evidence="2" key="1">
    <citation type="submission" date="2025-08" db="UniProtKB">
        <authorList>
            <consortium name="RefSeq"/>
        </authorList>
    </citation>
    <scope>IDENTIFICATION</scope>
</reference>
<dbReference type="PANTHER" id="PTHR35450:SF2">
    <property type="entry name" value="REVERSE TRANSCRIPTASE DOMAIN-CONTAINING PROTEIN"/>
    <property type="match status" value="1"/>
</dbReference>
<dbReference type="KEGG" id="osn:115231907"/>
<gene>
    <name evidence="2" type="primary">LOC115231907</name>
</gene>
<accession>A0A6P7U9N1</accession>
<dbReference type="AlphaFoldDB" id="A0A6P7U9N1"/>
<name>A0A6P7U9N1_9MOLL</name>
<evidence type="ECO:0000313" key="1">
    <source>
        <dbReference type="Proteomes" id="UP000515154"/>
    </source>
</evidence>